<dbReference type="AlphaFoldDB" id="A0A7L4USG6"/>
<dbReference type="InterPro" id="IPR003339">
    <property type="entry name" value="ABC/ECF_trnsptr_transmembrane"/>
</dbReference>
<comment type="subcellular location">
    <subcellularLocation>
        <location evidence="1">Membrane</location>
        <topology evidence="1">Multi-pass membrane protein</topology>
    </subcellularLocation>
</comment>
<dbReference type="PANTHER" id="PTHR43723:SF1">
    <property type="entry name" value="COBALT TRANSPORT PROTEIN CBIQ"/>
    <property type="match status" value="1"/>
</dbReference>
<feature type="transmembrane region" description="Helical" evidence="5">
    <location>
        <begin position="187"/>
        <end position="205"/>
    </location>
</feature>
<feature type="transmembrane region" description="Helical" evidence="5">
    <location>
        <begin position="61"/>
        <end position="84"/>
    </location>
</feature>
<keyword evidence="7" id="KW-1185">Reference proteome</keyword>
<accession>A0A7L4USG6</accession>
<evidence type="ECO:0000313" key="6">
    <source>
        <dbReference type="EMBL" id="PVX52167.1"/>
    </source>
</evidence>
<dbReference type="RefSeq" id="WP_116495716.1">
    <property type="nucleotide sequence ID" value="NZ_QENZ01000003.1"/>
</dbReference>
<protein>
    <submittedName>
        <fullName evidence="6">Cobalt/nickel transport system permease protein</fullName>
    </submittedName>
</protein>
<name>A0A7L4USG6_BALHA</name>
<dbReference type="CDD" id="cd16914">
    <property type="entry name" value="EcfT"/>
    <property type="match status" value="1"/>
</dbReference>
<evidence type="ECO:0000256" key="1">
    <source>
        <dbReference type="ARBA" id="ARBA00004141"/>
    </source>
</evidence>
<dbReference type="EMBL" id="QENZ01000003">
    <property type="protein sequence ID" value="PVX52167.1"/>
    <property type="molecule type" value="Genomic_DNA"/>
</dbReference>
<dbReference type="GO" id="GO:0006824">
    <property type="term" value="P:cobalt ion transport"/>
    <property type="evidence" value="ECO:0007669"/>
    <property type="project" value="TreeGrafter"/>
</dbReference>
<dbReference type="InterPro" id="IPR052770">
    <property type="entry name" value="Cobalt_transport_CbiQ"/>
</dbReference>
<keyword evidence="2 5" id="KW-0812">Transmembrane</keyword>
<feature type="transmembrane region" description="Helical" evidence="5">
    <location>
        <begin position="20"/>
        <end position="49"/>
    </location>
</feature>
<dbReference type="GO" id="GO:0043190">
    <property type="term" value="C:ATP-binding cassette (ABC) transporter complex"/>
    <property type="evidence" value="ECO:0007669"/>
    <property type="project" value="TreeGrafter"/>
</dbReference>
<evidence type="ECO:0000256" key="4">
    <source>
        <dbReference type="ARBA" id="ARBA00023136"/>
    </source>
</evidence>
<evidence type="ECO:0000256" key="2">
    <source>
        <dbReference type="ARBA" id="ARBA00022692"/>
    </source>
</evidence>
<dbReference type="PANTHER" id="PTHR43723">
    <property type="entry name" value="COBALT TRANSPORT PROTEIN CBIQ"/>
    <property type="match status" value="1"/>
</dbReference>
<gene>
    <name evidence="6" type="ORF">C7377_0468</name>
</gene>
<keyword evidence="3 5" id="KW-1133">Transmembrane helix</keyword>
<sequence length="255" mass="29384">MNVESDNRKSSLKLSIVERFTFTVGLLTMSLVMTETPIAPILSIVLILFLKAERIGWLQILRFLLIPLVFIAVGLISIVLVLGVDEPDTVFVISKKYIPLSITLESLRMGEVVLWRSFNALLSLYFLIATTTPKEKNLLAIKLHLPQEMVELGILSYRYIQVLQKKKEEIRLAQQLRLGYTSYRKSFRSTALLLSTVFIYSAYAFRLNHQALLTRGYNGQLYFNSENNATVERWWLIVLFILLGATLILTYNYYF</sequence>
<comment type="caution">
    <text evidence="6">The sequence shown here is derived from an EMBL/GenBank/DDBJ whole genome shotgun (WGS) entry which is preliminary data.</text>
</comment>
<organism evidence="6 7">
    <name type="scientific">Balneicella halophila</name>
    <dbReference type="NCBI Taxonomy" id="1537566"/>
    <lineage>
        <taxon>Bacteria</taxon>
        <taxon>Pseudomonadati</taxon>
        <taxon>Bacteroidota</taxon>
        <taxon>Bacteroidia</taxon>
        <taxon>Bacteroidales</taxon>
        <taxon>Balneicellaceae</taxon>
        <taxon>Balneicella</taxon>
    </lineage>
</organism>
<dbReference type="Proteomes" id="UP000251835">
    <property type="component" value="Unassembled WGS sequence"/>
</dbReference>
<evidence type="ECO:0000256" key="5">
    <source>
        <dbReference type="SAM" id="Phobius"/>
    </source>
</evidence>
<proteinExistence type="predicted"/>
<feature type="transmembrane region" description="Helical" evidence="5">
    <location>
        <begin position="113"/>
        <end position="132"/>
    </location>
</feature>
<reference evidence="6 7" key="1">
    <citation type="submission" date="2018-05" db="EMBL/GenBank/DDBJ databases">
        <title>Genomic Encyclopedia of Type Strains, Phase IV (KMG-IV): sequencing the most valuable type-strain genomes for metagenomic binning, comparative biology and taxonomic classification.</title>
        <authorList>
            <person name="Goeker M."/>
        </authorList>
    </citation>
    <scope>NUCLEOTIDE SEQUENCE [LARGE SCALE GENOMIC DNA]</scope>
    <source>
        <strain evidence="6 7">DSM 28579</strain>
    </source>
</reference>
<dbReference type="OrthoDB" id="8585740at2"/>
<feature type="transmembrane region" description="Helical" evidence="5">
    <location>
        <begin position="234"/>
        <end position="254"/>
    </location>
</feature>
<dbReference type="Pfam" id="PF02361">
    <property type="entry name" value="CbiQ"/>
    <property type="match status" value="1"/>
</dbReference>
<keyword evidence="4 5" id="KW-0472">Membrane</keyword>
<evidence type="ECO:0000256" key="3">
    <source>
        <dbReference type="ARBA" id="ARBA00022989"/>
    </source>
</evidence>
<evidence type="ECO:0000313" key="7">
    <source>
        <dbReference type="Proteomes" id="UP000251835"/>
    </source>
</evidence>